<dbReference type="WBParaSite" id="jg20798">
    <property type="protein sequence ID" value="jg20798"/>
    <property type="gene ID" value="jg20798"/>
</dbReference>
<accession>A0A915DJU1</accession>
<sequence length="577" mass="66466">MHSTSYFTCKGRFGRSAFIPYAHEQCEFESLIVLVNNNVRKALSYRYSDVQSMKVFYQAIDGILVNSFRTNEAYSKIGCYNKQLKDKTNSCLVYSETKNVSDEHGNTLTASETLYRMHCCCSDSDLCYKQQKEVRNFAQLYCPQDTRHFLINISGPNFAIVQKAGDKYEEIIPVEHIELSNICYSTIYIQRGLCEFPDFACASILIENGANCTDHKENGSFCTPITNTTIGIFPRDIKICCQTKIEGGKADINLPRATISKELEYAYAKCRFSVYRYKISNKDMFLCFFFYDPSNKTVHNTWPSNVKMLKKDKEGINSVLPNFDFFEPLTWERTIEDTDMLQLESSPSCFFVGGCFRRSIISILQNCPVMEVTYMMCACSASFLNSSFCDRKFVMALKKGKYFPTSTKSLCKYTDPIAIPIKVFCYVRLVIELDKNRQKTGFKSYEYGFYKYGDQIFDDDDSVEISERDCTNPSNRFHAKLIRPDVLTDYVKDRIKCEMGVVFDSAGKLEMQNTSNPSQSVKWQQSHNVDRFFYDNQINSPTMEYSLICCTTKLWTISDLVNGCSCRLINYPFAEKK</sequence>
<name>A0A915DJU1_9BILA</name>
<evidence type="ECO:0000313" key="2">
    <source>
        <dbReference type="WBParaSite" id="jg20798"/>
    </source>
</evidence>
<reference evidence="2" key="1">
    <citation type="submission" date="2022-11" db="UniProtKB">
        <authorList>
            <consortium name="WormBaseParasite"/>
        </authorList>
    </citation>
    <scope>IDENTIFICATION</scope>
</reference>
<protein>
    <submittedName>
        <fullName evidence="2">Uncharacterized protein</fullName>
    </submittedName>
</protein>
<keyword evidence="1" id="KW-1185">Reference proteome</keyword>
<evidence type="ECO:0000313" key="1">
    <source>
        <dbReference type="Proteomes" id="UP000887574"/>
    </source>
</evidence>
<proteinExistence type="predicted"/>
<organism evidence="1 2">
    <name type="scientific">Ditylenchus dipsaci</name>
    <dbReference type="NCBI Taxonomy" id="166011"/>
    <lineage>
        <taxon>Eukaryota</taxon>
        <taxon>Metazoa</taxon>
        <taxon>Ecdysozoa</taxon>
        <taxon>Nematoda</taxon>
        <taxon>Chromadorea</taxon>
        <taxon>Rhabditida</taxon>
        <taxon>Tylenchina</taxon>
        <taxon>Tylenchomorpha</taxon>
        <taxon>Sphaerularioidea</taxon>
        <taxon>Anguinidae</taxon>
        <taxon>Anguininae</taxon>
        <taxon>Ditylenchus</taxon>
    </lineage>
</organism>
<dbReference type="Proteomes" id="UP000887574">
    <property type="component" value="Unplaced"/>
</dbReference>
<dbReference type="AlphaFoldDB" id="A0A915DJU1"/>